<comment type="caution">
    <text evidence="2">The sequence shown here is derived from an EMBL/GenBank/DDBJ whole genome shotgun (WGS) entry which is preliminary data.</text>
</comment>
<feature type="compositionally biased region" description="Polar residues" evidence="1">
    <location>
        <begin position="53"/>
        <end position="69"/>
    </location>
</feature>
<evidence type="ECO:0000313" key="2">
    <source>
        <dbReference type="EMBL" id="TWG12273.1"/>
    </source>
</evidence>
<name>A0A561VKX6_ACTTI</name>
<evidence type="ECO:0000313" key="3">
    <source>
        <dbReference type="Proteomes" id="UP000320239"/>
    </source>
</evidence>
<reference evidence="2 3" key="1">
    <citation type="submission" date="2019-06" db="EMBL/GenBank/DDBJ databases">
        <title>Sequencing the genomes of 1000 actinobacteria strains.</title>
        <authorList>
            <person name="Klenk H.-P."/>
        </authorList>
    </citation>
    <scope>NUCLEOTIDE SEQUENCE [LARGE SCALE GENOMIC DNA]</scope>
    <source>
        <strain evidence="2 3">DSM 43866</strain>
    </source>
</reference>
<proteinExistence type="predicted"/>
<evidence type="ECO:0000256" key="1">
    <source>
        <dbReference type="SAM" id="MobiDB-lite"/>
    </source>
</evidence>
<dbReference type="Proteomes" id="UP000320239">
    <property type="component" value="Unassembled WGS sequence"/>
</dbReference>
<organism evidence="2 3">
    <name type="scientific">Actinoplanes teichomyceticus</name>
    <dbReference type="NCBI Taxonomy" id="1867"/>
    <lineage>
        <taxon>Bacteria</taxon>
        <taxon>Bacillati</taxon>
        <taxon>Actinomycetota</taxon>
        <taxon>Actinomycetes</taxon>
        <taxon>Micromonosporales</taxon>
        <taxon>Micromonosporaceae</taxon>
        <taxon>Actinoplanes</taxon>
    </lineage>
</organism>
<protein>
    <submittedName>
        <fullName evidence="2">Uncharacterized protein</fullName>
    </submittedName>
</protein>
<dbReference type="AlphaFoldDB" id="A0A561VKX6"/>
<feature type="region of interest" description="Disordered" evidence="1">
    <location>
        <begin position="49"/>
        <end position="76"/>
    </location>
</feature>
<dbReference type="EMBL" id="VIWY01000005">
    <property type="protein sequence ID" value="TWG12273.1"/>
    <property type="molecule type" value="Genomic_DNA"/>
</dbReference>
<keyword evidence="3" id="KW-1185">Reference proteome</keyword>
<accession>A0A561VKX6</accession>
<gene>
    <name evidence="2" type="ORF">FHX34_105140</name>
</gene>
<sequence>MRSVVPAIAADGAGGWTGPLSRPVRRSVPVAQRFAVVALTWKRSAARRIGHLSGTTQRATRSLPSSDSGACSARAA</sequence>